<gene>
    <name evidence="3" type="ORF">C7450_105407</name>
</gene>
<dbReference type="Proteomes" id="UP000248021">
    <property type="component" value="Unassembled WGS sequence"/>
</dbReference>
<accession>A0A2V3U7K6</accession>
<dbReference type="SUPFAM" id="SSF53474">
    <property type="entry name" value="alpha/beta-Hydrolases"/>
    <property type="match status" value="1"/>
</dbReference>
<proteinExistence type="predicted"/>
<evidence type="ECO:0000313" key="3">
    <source>
        <dbReference type="EMBL" id="PXW59055.1"/>
    </source>
</evidence>
<feature type="domain" description="AB hydrolase-1" evidence="2">
    <location>
        <begin position="26"/>
        <end position="277"/>
    </location>
</feature>
<evidence type="ECO:0000259" key="2">
    <source>
        <dbReference type="Pfam" id="PF00561"/>
    </source>
</evidence>
<dbReference type="InterPro" id="IPR029058">
    <property type="entry name" value="AB_hydrolase_fold"/>
</dbReference>
<comment type="caution">
    <text evidence="3">The sequence shown here is derived from an EMBL/GenBank/DDBJ whole genome shotgun (WGS) entry which is preliminary data.</text>
</comment>
<evidence type="ECO:0000313" key="4">
    <source>
        <dbReference type="Proteomes" id="UP000248021"/>
    </source>
</evidence>
<sequence>MLFDVEPQRYETDGAIVNAVVGGSGPPLLLLHGYPQTHVAWHQIWPTLCRHFTVVAPDMRGYGASAARIPDAGIESYSKRALAADQLQLMSQLGFARFAVMAHDRGARVGYRLALDHPDNVAALVSLTVIPTWEMWARANRQFGLHAYHWFLFAQPFDLPERLLAADPAHFLELTLDRMAKYRDRLLDEAVASYRAAFQRPEVRHAICQDYRAGATIDVAHDEADLAAGRRIECPLLVTWEQGTYLSGPDPIAIWRRWATHVEGAPIDAGHLQAEEAPDAVLELALPFLLRHHSG</sequence>
<dbReference type="Pfam" id="PF00561">
    <property type="entry name" value="Abhydrolase_1"/>
    <property type="match status" value="1"/>
</dbReference>
<protein>
    <submittedName>
        <fullName evidence="3">Haloacetate dehalogenase</fullName>
    </submittedName>
</protein>
<evidence type="ECO:0000256" key="1">
    <source>
        <dbReference type="ARBA" id="ARBA00022801"/>
    </source>
</evidence>
<organism evidence="3 4">
    <name type="scientific">Chelatococcus asaccharovorans</name>
    <dbReference type="NCBI Taxonomy" id="28210"/>
    <lineage>
        <taxon>Bacteria</taxon>
        <taxon>Pseudomonadati</taxon>
        <taxon>Pseudomonadota</taxon>
        <taxon>Alphaproteobacteria</taxon>
        <taxon>Hyphomicrobiales</taxon>
        <taxon>Chelatococcaceae</taxon>
        <taxon>Chelatococcus</taxon>
    </lineage>
</organism>
<dbReference type="InterPro" id="IPR000073">
    <property type="entry name" value="AB_hydrolase_1"/>
</dbReference>
<name>A0A2V3U7K6_9HYPH</name>
<dbReference type="GO" id="GO:0016787">
    <property type="term" value="F:hydrolase activity"/>
    <property type="evidence" value="ECO:0007669"/>
    <property type="project" value="UniProtKB-KW"/>
</dbReference>
<dbReference type="Gene3D" id="3.40.50.1820">
    <property type="entry name" value="alpha/beta hydrolase"/>
    <property type="match status" value="1"/>
</dbReference>
<dbReference type="PANTHER" id="PTHR43329">
    <property type="entry name" value="EPOXIDE HYDROLASE"/>
    <property type="match status" value="1"/>
</dbReference>
<dbReference type="InterPro" id="IPR000639">
    <property type="entry name" value="Epox_hydrolase-like"/>
</dbReference>
<keyword evidence="1" id="KW-0378">Hydrolase</keyword>
<dbReference type="AlphaFoldDB" id="A0A2V3U7K6"/>
<dbReference type="OrthoDB" id="9812774at2"/>
<dbReference type="PRINTS" id="PR00412">
    <property type="entry name" value="EPOXHYDRLASE"/>
</dbReference>
<dbReference type="RefSeq" id="WP_110375085.1">
    <property type="nucleotide sequence ID" value="NZ_JAHBRY010000001.1"/>
</dbReference>
<dbReference type="EMBL" id="QJJK01000005">
    <property type="protein sequence ID" value="PXW59055.1"/>
    <property type="molecule type" value="Genomic_DNA"/>
</dbReference>
<keyword evidence="4" id="KW-1185">Reference proteome</keyword>
<reference evidence="3 4" key="1">
    <citation type="submission" date="2018-05" db="EMBL/GenBank/DDBJ databases">
        <title>Genomic Encyclopedia of Type Strains, Phase IV (KMG-IV): sequencing the most valuable type-strain genomes for metagenomic binning, comparative biology and taxonomic classification.</title>
        <authorList>
            <person name="Goeker M."/>
        </authorList>
    </citation>
    <scope>NUCLEOTIDE SEQUENCE [LARGE SCALE GENOMIC DNA]</scope>
    <source>
        <strain evidence="3 4">DSM 6462</strain>
    </source>
</reference>